<dbReference type="Gene3D" id="1.10.260.40">
    <property type="entry name" value="lambda repressor-like DNA-binding domains"/>
    <property type="match status" value="1"/>
</dbReference>
<dbReference type="InterPro" id="IPR001761">
    <property type="entry name" value="Peripla_BP/Lac1_sug-bd_dom"/>
</dbReference>
<protein>
    <submittedName>
        <fullName evidence="5">LacI family DNA-binding transcriptional regulator</fullName>
    </submittedName>
</protein>
<keyword evidence="1" id="KW-0805">Transcription regulation</keyword>
<dbReference type="PROSITE" id="PS00356">
    <property type="entry name" value="HTH_LACI_1"/>
    <property type="match status" value="1"/>
</dbReference>
<dbReference type="Proteomes" id="UP001303701">
    <property type="component" value="Chromosome"/>
</dbReference>
<dbReference type="Gene3D" id="3.40.50.2300">
    <property type="match status" value="2"/>
</dbReference>
<feature type="domain" description="HTH lacI-type" evidence="4">
    <location>
        <begin position="2"/>
        <end position="56"/>
    </location>
</feature>
<evidence type="ECO:0000313" key="6">
    <source>
        <dbReference type="Proteomes" id="UP001303701"/>
    </source>
</evidence>
<dbReference type="EMBL" id="CP134501">
    <property type="protein sequence ID" value="WNF31577.1"/>
    <property type="molecule type" value="Genomic_DNA"/>
</dbReference>
<dbReference type="PROSITE" id="PS50932">
    <property type="entry name" value="HTH_LACI_2"/>
    <property type="match status" value="1"/>
</dbReference>
<evidence type="ECO:0000256" key="1">
    <source>
        <dbReference type="ARBA" id="ARBA00023015"/>
    </source>
</evidence>
<evidence type="ECO:0000256" key="3">
    <source>
        <dbReference type="ARBA" id="ARBA00023163"/>
    </source>
</evidence>
<accession>A0ABY9WBY4</accession>
<gene>
    <name evidence="5" type="ORF">RI196_09655</name>
</gene>
<name>A0ABY9WBY4_9BACI</name>
<keyword evidence="6" id="KW-1185">Reference proteome</keyword>
<dbReference type="GO" id="GO:0003677">
    <property type="term" value="F:DNA binding"/>
    <property type="evidence" value="ECO:0007669"/>
    <property type="project" value="UniProtKB-KW"/>
</dbReference>
<dbReference type="InterPro" id="IPR010982">
    <property type="entry name" value="Lambda_DNA-bd_dom_sf"/>
</dbReference>
<proteinExistence type="predicted"/>
<reference evidence="5 6" key="1">
    <citation type="submission" date="2023-09" db="EMBL/GenBank/DDBJ databases">
        <title>Different Types of Thermotolerant Ring-Cleaving Dioxygenases derived from Aeribacillus composti HB-1 applied for multiple aromatic hydrocarbons removal.</title>
        <authorList>
            <person name="Cao L."/>
            <person name="Li M."/>
            <person name="Ma T."/>
        </authorList>
    </citation>
    <scope>NUCLEOTIDE SEQUENCE [LARGE SCALE GENOMIC DNA]</scope>
    <source>
        <strain evidence="5 6">HB-1</strain>
    </source>
</reference>
<sequence>MATIRDIAKLAGVSVTTVSRVLNNHPYVSDEKKEAVLKVIEEINYKRNIHAVHLSRGFSNLIGVVLPKIDHPYFSSIVEGISEEAIKHHLQLVLFQTNYEPAKELEALELLRGTLLDGVIFCSRAISFDVLKEYKNAGPIVLCEDSDQSHFPSLSIPHEQAFQFGLDYLISKGHTKIAFTLGRMEGPNSKKRRKAYKTKMKELGEPIRSEWIFDKCLSITDGKQLMEKLQHLEKKPTAFFVTNDQVAAGILLSAEQYKIKIPQDIAILSFDNQPIADIMGITTIEIPIKKMGKLAVQSIIHCKEKREQTNKKMTLPFRLIERKTV</sequence>
<dbReference type="PRINTS" id="PR00036">
    <property type="entry name" value="HTHLACI"/>
</dbReference>
<keyword evidence="3" id="KW-0804">Transcription</keyword>
<dbReference type="InterPro" id="IPR000843">
    <property type="entry name" value="HTH_LacI"/>
</dbReference>
<dbReference type="Pfam" id="PF00532">
    <property type="entry name" value="Peripla_BP_1"/>
    <property type="match status" value="1"/>
</dbReference>
<dbReference type="PANTHER" id="PTHR30146:SF105">
    <property type="entry name" value="CATABOLITE CONTROL PROTEIN B"/>
    <property type="match status" value="1"/>
</dbReference>
<dbReference type="SMART" id="SM00354">
    <property type="entry name" value="HTH_LACI"/>
    <property type="match status" value="1"/>
</dbReference>
<dbReference type="GeneID" id="301126237"/>
<dbReference type="RefSeq" id="WP_311066133.1">
    <property type="nucleotide sequence ID" value="NZ_CP134501.1"/>
</dbReference>
<organism evidence="5 6">
    <name type="scientific">Aeribacillus composti</name>
    <dbReference type="NCBI Taxonomy" id="1868734"/>
    <lineage>
        <taxon>Bacteria</taxon>
        <taxon>Bacillati</taxon>
        <taxon>Bacillota</taxon>
        <taxon>Bacilli</taxon>
        <taxon>Bacillales</taxon>
        <taxon>Bacillaceae</taxon>
        <taxon>Aeribacillus</taxon>
    </lineage>
</organism>
<dbReference type="CDD" id="cd06286">
    <property type="entry name" value="PBP1_CcpB-like"/>
    <property type="match status" value="1"/>
</dbReference>
<keyword evidence="2 5" id="KW-0238">DNA-binding</keyword>
<dbReference type="CDD" id="cd01392">
    <property type="entry name" value="HTH_LacI"/>
    <property type="match status" value="1"/>
</dbReference>
<dbReference type="SUPFAM" id="SSF47413">
    <property type="entry name" value="lambda repressor-like DNA-binding domains"/>
    <property type="match status" value="1"/>
</dbReference>
<dbReference type="PANTHER" id="PTHR30146">
    <property type="entry name" value="LACI-RELATED TRANSCRIPTIONAL REPRESSOR"/>
    <property type="match status" value="1"/>
</dbReference>
<evidence type="ECO:0000256" key="2">
    <source>
        <dbReference type="ARBA" id="ARBA00023125"/>
    </source>
</evidence>
<evidence type="ECO:0000313" key="5">
    <source>
        <dbReference type="EMBL" id="WNF31577.1"/>
    </source>
</evidence>
<dbReference type="InterPro" id="IPR028082">
    <property type="entry name" value="Peripla_BP_I"/>
</dbReference>
<evidence type="ECO:0000259" key="4">
    <source>
        <dbReference type="PROSITE" id="PS50932"/>
    </source>
</evidence>
<dbReference type="SUPFAM" id="SSF53822">
    <property type="entry name" value="Periplasmic binding protein-like I"/>
    <property type="match status" value="1"/>
</dbReference>
<dbReference type="Pfam" id="PF00356">
    <property type="entry name" value="LacI"/>
    <property type="match status" value="1"/>
</dbReference>